<accession>C0QBZ3</accession>
<comment type="similarity">
    <text evidence="3">Belongs to the SmpB family.</text>
</comment>
<evidence type="ECO:0000256" key="1">
    <source>
        <dbReference type="ARBA" id="ARBA00022490"/>
    </source>
</evidence>
<comment type="function">
    <text evidence="3">Required for rescue of stalled ribosomes mediated by trans-translation. Binds to transfer-messenger RNA (tmRNA), required for stable association of tmRNA with ribosomes. tmRNA and SmpB together mimic tRNA shape, replacing the anticodon stem-loop with SmpB. tmRNA is encoded by the ssrA gene; the 2 termini fold to resemble tRNA(Ala) and it encodes a 'tag peptide', a short internal open reading frame. During trans-translation Ala-aminoacylated tmRNA acts like a tRNA, entering the A-site of stalled ribosomes, displacing the stalled mRNA. The ribosome then switches to translate the ORF on the tmRNA; the nascent peptide is terminated with the 'tag peptide' encoded by the tmRNA and targeted for degradation. The ribosome is freed to recommence translation, which seems to be the essential function of trans-translation.</text>
</comment>
<dbReference type="eggNOG" id="COG0691">
    <property type="taxonomic scope" value="Bacteria"/>
</dbReference>
<sequence>MTSEHIKIIATNKKARHDYHLSDEVEAGIVLTGTEVKSIRDGRVTIKDAYAEIKNGEVFLRQLHINPYAFAYYDNHDPLRSRKLLLHNYEIKRMIIKTKERGYTIIPLKLYFKNGKVKVQIALAKGKKLYDKRESIKEREVNRELDRVKKKYQD</sequence>
<dbReference type="STRING" id="177437.HRM2_19040"/>
<organism evidence="4 5">
    <name type="scientific">Desulforapulum autotrophicum (strain ATCC 43914 / DSM 3382 / VKM B-1955 / HRM2)</name>
    <name type="common">Desulfobacterium autotrophicum</name>
    <dbReference type="NCBI Taxonomy" id="177437"/>
    <lineage>
        <taxon>Bacteria</taxon>
        <taxon>Pseudomonadati</taxon>
        <taxon>Thermodesulfobacteriota</taxon>
        <taxon>Desulfobacteria</taxon>
        <taxon>Desulfobacterales</taxon>
        <taxon>Desulfobacteraceae</taxon>
        <taxon>Desulforapulum</taxon>
    </lineage>
</organism>
<dbReference type="Pfam" id="PF01668">
    <property type="entry name" value="SmpB"/>
    <property type="match status" value="1"/>
</dbReference>
<dbReference type="HAMAP" id="MF_00023">
    <property type="entry name" value="SmpB"/>
    <property type="match status" value="1"/>
</dbReference>
<evidence type="ECO:0000256" key="3">
    <source>
        <dbReference type="HAMAP-Rule" id="MF_00023"/>
    </source>
</evidence>
<dbReference type="HOGENOM" id="CLU_108953_0_0_7"/>
<dbReference type="NCBIfam" id="TIGR00086">
    <property type="entry name" value="smpB"/>
    <property type="match status" value="1"/>
</dbReference>
<protein>
    <recommendedName>
        <fullName evidence="3">SsrA-binding protein</fullName>
    </recommendedName>
    <alternativeName>
        <fullName evidence="3">Small protein B</fullName>
    </alternativeName>
</protein>
<keyword evidence="5" id="KW-1185">Reference proteome</keyword>
<reference evidence="4 5" key="1">
    <citation type="journal article" date="2009" name="Environ. Microbiol.">
        <title>Genome sequence of Desulfobacterium autotrophicum HRM2, a marine sulfate reducer oxidizing organic carbon completely to carbon dioxide.</title>
        <authorList>
            <person name="Strittmatter A.W."/>
            <person name="Liesegang H."/>
            <person name="Rabus R."/>
            <person name="Decker I."/>
            <person name="Amann J."/>
            <person name="Andres S."/>
            <person name="Henne A."/>
            <person name="Fricke W.F."/>
            <person name="Martinez-Arias R."/>
            <person name="Bartels D."/>
            <person name="Goesmann A."/>
            <person name="Krause L."/>
            <person name="Puehler A."/>
            <person name="Klenk H.P."/>
            <person name="Richter M."/>
            <person name="Schuler M."/>
            <person name="Gloeckner F.O."/>
            <person name="Meyerdierks A."/>
            <person name="Gottschalk G."/>
            <person name="Amann R."/>
        </authorList>
    </citation>
    <scope>NUCLEOTIDE SEQUENCE [LARGE SCALE GENOMIC DNA]</scope>
    <source>
        <strain evidence="5">ATCC 43914 / DSM 3382 / HRM2</strain>
    </source>
</reference>
<dbReference type="EMBL" id="CP001087">
    <property type="protein sequence ID" value="ACN15005.1"/>
    <property type="molecule type" value="Genomic_DNA"/>
</dbReference>
<evidence type="ECO:0000256" key="2">
    <source>
        <dbReference type="ARBA" id="ARBA00022884"/>
    </source>
</evidence>
<dbReference type="PANTHER" id="PTHR30308:SF2">
    <property type="entry name" value="SSRA-BINDING PROTEIN"/>
    <property type="match status" value="1"/>
</dbReference>
<dbReference type="Gene3D" id="2.40.280.10">
    <property type="match status" value="1"/>
</dbReference>
<dbReference type="GO" id="GO:0005829">
    <property type="term" value="C:cytosol"/>
    <property type="evidence" value="ECO:0007669"/>
    <property type="project" value="TreeGrafter"/>
</dbReference>
<dbReference type="RefSeq" id="WP_015903791.1">
    <property type="nucleotide sequence ID" value="NC_012108.1"/>
</dbReference>
<dbReference type="GO" id="GO:0070929">
    <property type="term" value="P:trans-translation"/>
    <property type="evidence" value="ECO:0007669"/>
    <property type="project" value="UniProtKB-UniRule"/>
</dbReference>
<dbReference type="GO" id="GO:0070930">
    <property type="term" value="P:trans-translation-dependent protein tagging"/>
    <property type="evidence" value="ECO:0007669"/>
    <property type="project" value="TreeGrafter"/>
</dbReference>
<dbReference type="InterPro" id="IPR020081">
    <property type="entry name" value="SsrA-bd_prot_CS"/>
</dbReference>
<dbReference type="SUPFAM" id="SSF74982">
    <property type="entry name" value="Small protein B (SmpB)"/>
    <property type="match status" value="1"/>
</dbReference>
<name>C0QBZ3_DESAH</name>
<dbReference type="CDD" id="cd09294">
    <property type="entry name" value="SmpB"/>
    <property type="match status" value="1"/>
</dbReference>
<keyword evidence="2 3" id="KW-0694">RNA-binding</keyword>
<evidence type="ECO:0000313" key="4">
    <source>
        <dbReference type="EMBL" id="ACN15005.1"/>
    </source>
</evidence>
<gene>
    <name evidence="3 4" type="primary">smpB</name>
    <name evidence="4" type="ordered locus">HRM2_19040</name>
</gene>
<dbReference type="Proteomes" id="UP000000442">
    <property type="component" value="Chromosome"/>
</dbReference>
<keyword evidence="1 3" id="KW-0963">Cytoplasm</keyword>
<dbReference type="AlphaFoldDB" id="C0QBZ3"/>
<dbReference type="OrthoDB" id="9805462at2"/>
<comment type="subcellular location">
    <subcellularLocation>
        <location evidence="3">Cytoplasm</location>
    </subcellularLocation>
    <text evidence="3">The tmRNA-SmpB complex associates with stalled 70S ribosomes.</text>
</comment>
<dbReference type="GO" id="GO:0003723">
    <property type="term" value="F:RNA binding"/>
    <property type="evidence" value="ECO:0007669"/>
    <property type="project" value="UniProtKB-UniRule"/>
</dbReference>
<dbReference type="PROSITE" id="PS01317">
    <property type="entry name" value="SSRP"/>
    <property type="match status" value="1"/>
</dbReference>
<proteinExistence type="inferred from homology"/>
<dbReference type="InterPro" id="IPR023620">
    <property type="entry name" value="SmpB"/>
</dbReference>
<dbReference type="InterPro" id="IPR000037">
    <property type="entry name" value="SsrA-bd_prot"/>
</dbReference>
<dbReference type="KEGG" id="dat:HRM2_19040"/>
<evidence type="ECO:0000313" key="5">
    <source>
        <dbReference type="Proteomes" id="UP000000442"/>
    </source>
</evidence>
<dbReference type="PANTHER" id="PTHR30308">
    <property type="entry name" value="TMRNA-BINDING COMPONENT OF TRANS-TRANSLATION TAGGING COMPLEX"/>
    <property type="match status" value="1"/>
</dbReference>
<dbReference type="NCBIfam" id="NF003843">
    <property type="entry name" value="PRK05422.1"/>
    <property type="match status" value="1"/>
</dbReference>